<proteinExistence type="predicted"/>
<evidence type="ECO:0000256" key="1">
    <source>
        <dbReference type="ARBA" id="ARBA00001946"/>
    </source>
</evidence>
<dbReference type="SMART" id="SM00267">
    <property type="entry name" value="GGDEF"/>
    <property type="match status" value="1"/>
</dbReference>
<feature type="domain" description="GGDEF" evidence="4">
    <location>
        <begin position="174"/>
        <end position="303"/>
    </location>
</feature>
<evidence type="ECO:0000313" key="6">
    <source>
        <dbReference type="Proteomes" id="UP000031327"/>
    </source>
</evidence>
<dbReference type="FunFam" id="3.30.70.270:FF:000001">
    <property type="entry name" value="Diguanylate cyclase domain protein"/>
    <property type="match status" value="1"/>
</dbReference>
<dbReference type="GO" id="GO:0043709">
    <property type="term" value="P:cell adhesion involved in single-species biofilm formation"/>
    <property type="evidence" value="ECO:0007669"/>
    <property type="project" value="TreeGrafter"/>
</dbReference>
<dbReference type="PROSITE" id="PS50887">
    <property type="entry name" value="GGDEF"/>
    <property type="match status" value="1"/>
</dbReference>
<accession>A0A0C1QU87</accession>
<dbReference type="CDD" id="cd01949">
    <property type="entry name" value="GGDEF"/>
    <property type="match status" value="1"/>
</dbReference>
<protein>
    <recommendedName>
        <fullName evidence="2">diguanylate cyclase</fullName>
        <ecNumber evidence="2">2.7.7.65</ecNumber>
    </recommendedName>
</protein>
<dbReference type="InterPro" id="IPR000160">
    <property type="entry name" value="GGDEF_dom"/>
</dbReference>
<dbReference type="AlphaFoldDB" id="A0A0C1QU87"/>
<dbReference type="EMBL" id="JWIC01000004">
    <property type="protein sequence ID" value="KID58522.1"/>
    <property type="molecule type" value="Genomic_DNA"/>
</dbReference>
<dbReference type="Gene3D" id="3.30.70.270">
    <property type="match status" value="1"/>
</dbReference>
<dbReference type="GO" id="GO:0052621">
    <property type="term" value="F:diguanylate cyclase activity"/>
    <property type="evidence" value="ECO:0007669"/>
    <property type="project" value="UniProtKB-EC"/>
</dbReference>
<comment type="caution">
    <text evidence="5">The sequence shown here is derived from an EMBL/GenBank/DDBJ whole genome shotgun (WGS) entry which is preliminary data.</text>
</comment>
<name>A0A0C1QU87_9GAMM</name>
<dbReference type="InterPro" id="IPR043128">
    <property type="entry name" value="Rev_trsase/Diguanyl_cyclase"/>
</dbReference>
<dbReference type="NCBIfam" id="TIGR00254">
    <property type="entry name" value="GGDEF"/>
    <property type="match status" value="1"/>
</dbReference>
<dbReference type="InterPro" id="IPR050469">
    <property type="entry name" value="Diguanylate_Cyclase"/>
</dbReference>
<evidence type="ECO:0000256" key="2">
    <source>
        <dbReference type="ARBA" id="ARBA00012528"/>
    </source>
</evidence>
<gene>
    <name evidence="5" type="ORF">JF50_04280</name>
</gene>
<dbReference type="EC" id="2.7.7.65" evidence="2"/>
<dbReference type="GO" id="GO:1902201">
    <property type="term" value="P:negative regulation of bacterial-type flagellum-dependent cell motility"/>
    <property type="evidence" value="ECO:0007669"/>
    <property type="project" value="TreeGrafter"/>
</dbReference>
<dbReference type="PANTHER" id="PTHR45138">
    <property type="entry name" value="REGULATORY COMPONENTS OF SENSORY TRANSDUCTION SYSTEM"/>
    <property type="match status" value="1"/>
</dbReference>
<comment type="catalytic activity">
    <reaction evidence="3">
        <text>2 GTP = 3',3'-c-di-GMP + 2 diphosphate</text>
        <dbReference type="Rhea" id="RHEA:24898"/>
        <dbReference type="ChEBI" id="CHEBI:33019"/>
        <dbReference type="ChEBI" id="CHEBI:37565"/>
        <dbReference type="ChEBI" id="CHEBI:58805"/>
        <dbReference type="EC" id="2.7.7.65"/>
    </reaction>
</comment>
<evidence type="ECO:0000259" key="4">
    <source>
        <dbReference type="PROSITE" id="PS50887"/>
    </source>
</evidence>
<dbReference type="SUPFAM" id="SSF55073">
    <property type="entry name" value="Nucleotide cyclase"/>
    <property type="match status" value="1"/>
</dbReference>
<dbReference type="PANTHER" id="PTHR45138:SF9">
    <property type="entry name" value="DIGUANYLATE CYCLASE DGCM-RELATED"/>
    <property type="match status" value="1"/>
</dbReference>
<dbReference type="Pfam" id="PF00990">
    <property type="entry name" value="GGDEF"/>
    <property type="match status" value="1"/>
</dbReference>
<evidence type="ECO:0000313" key="5">
    <source>
        <dbReference type="EMBL" id="KID58522.1"/>
    </source>
</evidence>
<evidence type="ECO:0000256" key="3">
    <source>
        <dbReference type="ARBA" id="ARBA00034247"/>
    </source>
</evidence>
<dbReference type="GO" id="GO:0005886">
    <property type="term" value="C:plasma membrane"/>
    <property type="evidence" value="ECO:0007669"/>
    <property type="project" value="TreeGrafter"/>
</dbReference>
<organism evidence="5 6">
    <name type="scientific">Pseudoalteromonas luteoviolacea</name>
    <dbReference type="NCBI Taxonomy" id="43657"/>
    <lineage>
        <taxon>Bacteria</taxon>
        <taxon>Pseudomonadati</taxon>
        <taxon>Pseudomonadota</taxon>
        <taxon>Gammaproteobacteria</taxon>
        <taxon>Alteromonadales</taxon>
        <taxon>Pseudoalteromonadaceae</taxon>
        <taxon>Pseudoalteromonas</taxon>
    </lineage>
</organism>
<comment type="cofactor">
    <cofactor evidence="1">
        <name>Mg(2+)</name>
        <dbReference type="ChEBI" id="CHEBI:18420"/>
    </cofactor>
</comment>
<sequence length="319" mass="36408">MSVDISPCGHEFAISLLQMRSENSLYSRIQQILTELLPAIPMAMYLAPSLSEKERLKLLALSSADTPPDLEYLIARAETLKNQNILRGENHVCIVLRSNKAVMGLLWIGEKLPTARSFLIAHLTNVFYHQLNTLALSRIDPLTQLLNRQTFDDKVIEITTGEGFVIEREQQGVRKWFLALFDIDHFKVVNDNFGHVIGDEVLLLVAQQLKDNFRAEDFVFRYGGEEFAVLFQAHDREEAKSLLNRIRQVIERFNFPQVQHLTISIGYTILEEIAQVSELVHEADLALYYAKKHGRNQVIDFDELGIAGQAKAETDIELF</sequence>
<dbReference type="Proteomes" id="UP000031327">
    <property type="component" value="Unassembled WGS sequence"/>
</dbReference>
<dbReference type="InterPro" id="IPR029787">
    <property type="entry name" value="Nucleotide_cyclase"/>
</dbReference>
<reference evidence="5 6" key="1">
    <citation type="submission" date="2014-12" db="EMBL/GenBank/DDBJ databases">
        <title>Draft Genome Sequence of Pseudoalteromonas luteoviolacea HI1.</title>
        <authorList>
            <person name="Asahina A.Y."/>
            <person name="Hadfield M.G."/>
        </authorList>
    </citation>
    <scope>NUCLEOTIDE SEQUENCE [LARGE SCALE GENOMIC DNA]</scope>
    <source>
        <strain evidence="5 6">HI1</strain>
    </source>
</reference>